<organism evidence="4 5">
    <name type="scientific">Burkholderia gladioli</name>
    <name type="common">Pseudomonas marginata</name>
    <name type="synonym">Phytomonas marginata</name>
    <dbReference type="NCBI Taxonomy" id="28095"/>
    <lineage>
        <taxon>Bacteria</taxon>
        <taxon>Pseudomonadati</taxon>
        <taxon>Pseudomonadota</taxon>
        <taxon>Betaproteobacteria</taxon>
        <taxon>Burkholderiales</taxon>
        <taxon>Burkholderiaceae</taxon>
        <taxon>Burkholderia</taxon>
    </lineage>
</organism>
<evidence type="ECO:0000256" key="1">
    <source>
        <dbReference type="SAM" id="MobiDB-lite"/>
    </source>
</evidence>
<gene>
    <name evidence="4" type="ORF">CRM94_26265</name>
</gene>
<name>A0A2A7S2Z3_BURGA</name>
<dbReference type="PANTHER" id="PTHR30007:SF1">
    <property type="entry name" value="BLR1914 PROTEIN"/>
    <property type="match status" value="1"/>
</dbReference>
<dbReference type="PANTHER" id="PTHR30007">
    <property type="entry name" value="PHP DOMAIN PROTEIN"/>
    <property type="match status" value="1"/>
</dbReference>
<sequence>MQAPIVDDELWILIEPLLPPPKPRRTKHPGRFPVPNRATLNGILFVLKTGIRWNHLPTQLGFGSGATCWRRLRDWHTAGVWDRLHELLLAKLRAADQIDFSRAAVDSSSVRAVGAGPKTGPNPTDRARPGSKHHIVTDADGTPLAAILTGANVNDVTQLLPLIDAIPSIRGLRGHPIQRPRVVYADRGYDSERHRRALRNRGIQPVIAKRRTEHGSGLGKYRWVVERTHSWLHSFRRLRTRFERRADIHEAFLKLGCSLVCWNIFRHIEQSF</sequence>
<dbReference type="RefSeq" id="WP_098153866.1">
    <property type="nucleotide sequence ID" value="NZ_CADEVR010000004.1"/>
</dbReference>
<dbReference type="EMBL" id="PDDY01000004">
    <property type="protein sequence ID" value="PEH37951.1"/>
    <property type="molecule type" value="Genomic_DNA"/>
</dbReference>
<dbReference type="NCBIfam" id="NF033580">
    <property type="entry name" value="transpos_IS5_3"/>
    <property type="match status" value="1"/>
</dbReference>
<dbReference type="AlphaFoldDB" id="A0A2A7S2Z3"/>
<comment type="caution">
    <text evidence="4">The sequence shown here is derived from an EMBL/GenBank/DDBJ whole genome shotgun (WGS) entry which is preliminary data.</text>
</comment>
<dbReference type="GO" id="GO:0004803">
    <property type="term" value="F:transposase activity"/>
    <property type="evidence" value="ECO:0007669"/>
    <property type="project" value="InterPro"/>
</dbReference>
<feature type="region of interest" description="Disordered" evidence="1">
    <location>
        <begin position="111"/>
        <end position="133"/>
    </location>
</feature>
<evidence type="ECO:0000259" key="3">
    <source>
        <dbReference type="Pfam" id="PF13340"/>
    </source>
</evidence>
<feature type="domain" description="Transposase IS4-like" evidence="2">
    <location>
        <begin position="103"/>
        <end position="259"/>
    </location>
</feature>
<evidence type="ECO:0000259" key="2">
    <source>
        <dbReference type="Pfam" id="PF01609"/>
    </source>
</evidence>
<dbReference type="Proteomes" id="UP000220629">
    <property type="component" value="Unassembled WGS sequence"/>
</dbReference>
<feature type="domain" description="Insertion element IS402-like" evidence="3">
    <location>
        <begin position="7"/>
        <end position="85"/>
    </location>
</feature>
<dbReference type="GO" id="GO:0006313">
    <property type="term" value="P:DNA transposition"/>
    <property type="evidence" value="ECO:0007669"/>
    <property type="project" value="InterPro"/>
</dbReference>
<dbReference type="Pfam" id="PF01609">
    <property type="entry name" value="DDE_Tnp_1"/>
    <property type="match status" value="1"/>
</dbReference>
<evidence type="ECO:0000313" key="5">
    <source>
        <dbReference type="Proteomes" id="UP000220629"/>
    </source>
</evidence>
<evidence type="ECO:0000313" key="4">
    <source>
        <dbReference type="EMBL" id="PEH37951.1"/>
    </source>
</evidence>
<dbReference type="InterPro" id="IPR002559">
    <property type="entry name" value="Transposase_11"/>
</dbReference>
<proteinExistence type="predicted"/>
<dbReference type="InterPro" id="IPR025161">
    <property type="entry name" value="IS402-like_dom"/>
</dbReference>
<accession>A0A2A7S2Z3</accession>
<dbReference type="GO" id="GO:0003677">
    <property type="term" value="F:DNA binding"/>
    <property type="evidence" value="ECO:0007669"/>
    <property type="project" value="InterPro"/>
</dbReference>
<protein>
    <submittedName>
        <fullName evidence="4">IS5/IS1182 family transposase</fullName>
    </submittedName>
</protein>
<reference evidence="5" key="1">
    <citation type="submission" date="2017-09" db="EMBL/GenBank/DDBJ databases">
        <title>FDA dAtabase for Regulatory Grade micrObial Sequences (FDA-ARGOS): Supporting development and validation of Infectious Disease Dx tests.</title>
        <authorList>
            <person name="Minogue T."/>
            <person name="Wolcott M."/>
            <person name="Wasieloski L."/>
            <person name="Aguilar W."/>
            <person name="Moore D."/>
            <person name="Tallon L."/>
            <person name="Sadzewicz L."/>
            <person name="Ott S."/>
            <person name="Zhao X."/>
            <person name="Nagaraj S."/>
            <person name="Vavikolanu K."/>
            <person name="Aluvathingal J."/>
            <person name="Nadendla S."/>
            <person name="Sichtig H."/>
        </authorList>
    </citation>
    <scope>NUCLEOTIDE SEQUENCE [LARGE SCALE GENOMIC DNA]</scope>
    <source>
        <strain evidence="5">FDAARGOS_390</strain>
    </source>
</reference>
<dbReference type="Pfam" id="PF13340">
    <property type="entry name" value="DUF4096"/>
    <property type="match status" value="1"/>
</dbReference>